<dbReference type="KEGG" id="vg:77924197"/>
<name>A0A5Q2F1R3_9CAUD</name>
<protein>
    <submittedName>
        <fullName evidence="1">Uncharacterized protein</fullName>
    </submittedName>
</protein>
<dbReference type="GeneID" id="77924197"/>
<dbReference type="EMBL" id="MN484601">
    <property type="protein sequence ID" value="QGF20208.1"/>
    <property type="molecule type" value="Genomic_DNA"/>
</dbReference>
<gene>
    <name evidence="1" type="primary">29</name>
    <name evidence="1" type="ORF">SEA_SIXAMA_29</name>
</gene>
<proteinExistence type="predicted"/>
<sequence length="102" mass="10700">MRNLIATALTAGAIAAGSYFGMAVADAAPCQMPVGNGQFAPCPPPIVSSENGPANKDPQPRDSEVFKIHLHVDSDGDGEKDNWVVQEGTSVRDAIDTYEANN</sequence>
<dbReference type="RefSeq" id="YP_010648738.1">
    <property type="nucleotide sequence ID" value="NC_070762.1"/>
</dbReference>
<evidence type="ECO:0000313" key="2">
    <source>
        <dbReference type="Proteomes" id="UP000400849"/>
    </source>
</evidence>
<dbReference type="Proteomes" id="UP000400849">
    <property type="component" value="Segment"/>
</dbReference>
<evidence type="ECO:0000313" key="1">
    <source>
        <dbReference type="EMBL" id="QGF20208.1"/>
    </source>
</evidence>
<accession>A0A5Q2F1R3</accession>
<organism evidence="1 2">
    <name type="scientific">Gordonia phage Sixama</name>
    <dbReference type="NCBI Taxonomy" id="2653271"/>
    <lineage>
        <taxon>Viruses</taxon>
        <taxon>Duplodnaviria</taxon>
        <taxon>Heunggongvirae</taxon>
        <taxon>Uroviricota</taxon>
        <taxon>Caudoviricetes</taxon>
        <taxon>Sixamavirus</taxon>
        <taxon>Sixamavirus sixama</taxon>
    </lineage>
</organism>
<keyword evidence="2" id="KW-1185">Reference proteome</keyword>
<reference evidence="1 2" key="1">
    <citation type="submission" date="2019-09" db="EMBL/GenBank/DDBJ databases">
        <authorList>
            <person name="Christie C.A."/>
            <person name="Diallo A.S."/>
            <person name="Dixon Z."/>
            <person name="McIntosh P.M."/>
            <person name="Murthy K.H."/>
            <person name="Rosen M.G."/>
            <person name="Simpson L.M."/>
            <person name="Koustas K."/>
            <person name="Fogarty M.P."/>
            <person name="Molloy S.D."/>
            <person name="Garlena R.A."/>
            <person name="Russell D.A."/>
            <person name="Pope W.H."/>
            <person name="Jacobs-Sera D."/>
            <person name="Hatfull G.F."/>
        </authorList>
    </citation>
    <scope>NUCLEOTIDE SEQUENCE [LARGE SCALE GENOMIC DNA]</scope>
</reference>